<dbReference type="EMBL" id="JAGTJJ010000007">
    <property type="protein sequence ID" value="MDC3982217.1"/>
    <property type="molecule type" value="Genomic_DNA"/>
</dbReference>
<organism evidence="1 2">
    <name type="scientific">Polyangium jinanense</name>
    <dbReference type="NCBI Taxonomy" id="2829994"/>
    <lineage>
        <taxon>Bacteria</taxon>
        <taxon>Pseudomonadati</taxon>
        <taxon>Myxococcota</taxon>
        <taxon>Polyangia</taxon>
        <taxon>Polyangiales</taxon>
        <taxon>Polyangiaceae</taxon>
        <taxon>Polyangium</taxon>
    </lineage>
</organism>
<dbReference type="RefSeq" id="WP_272420643.1">
    <property type="nucleotide sequence ID" value="NZ_JAGTJJ010000007.1"/>
</dbReference>
<protein>
    <submittedName>
        <fullName evidence="1">Uncharacterized protein</fullName>
    </submittedName>
</protein>
<dbReference type="AlphaFoldDB" id="A0A9X3X235"/>
<sequence length="163" mass="17462">MKARVPATSRKGESKVIPIQRERRGARSSQKRAGLLGPGAHIGEVEAREGGGYRVRLACGREVTVTVGPGVEEALVEEAMRERRPVIVADGVEGACIFGALQTRAARAPQPELVLEAEKRLVLRVGRARVELLADGTVRISGQAATLDMPRAIRLLSALTEIP</sequence>
<reference evidence="1 2" key="1">
    <citation type="submission" date="2021-04" db="EMBL/GenBank/DDBJ databases">
        <title>Genome analysis of Polyangium sp.</title>
        <authorList>
            <person name="Li Y."/>
            <person name="Wang J."/>
        </authorList>
    </citation>
    <scope>NUCLEOTIDE SEQUENCE [LARGE SCALE GENOMIC DNA]</scope>
    <source>
        <strain evidence="1 2">SDU14</strain>
    </source>
</reference>
<proteinExistence type="predicted"/>
<keyword evidence="2" id="KW-1185">Reference proteome</keyword>
<evidence type="ECO:0000313" key="1">
    <source>
        <dbReference type="EMBL" id="MDC3982217.1"/>
    </source>
</evidence>
<name>A0A9X3X235_9BACT</name>
<comment type="caution">
    <text evidence="1">The sequence shown here is derived from an EMBL/GenBank/DDBJ whole genome shotgun (WGS) entry which is preliminary data.</text>
</comment>
<dbReference type="Proteomes" id="UP001151081">
    <property type="component" value="Unassembled WGS sequence"/>
</dbReference>
<gene>
    <name evidence="1" type="ORF">KEG57_16985</name>
</gene>
<evidence type="ECO:0000313" key="2">
    <source>
        <dbReference type="Proteomes" id="UP001151081"/>
    </source>
</evidence>
<accession>A0A9X3X235</accession>